<feature type="transmembrane region" description="Helical" evidence="2">
    <location>
        <begin position="355"/>
        <end position="374"/>
    </location>
</feature>
<name>A0A8E2DUA7_9APHY</name>
<dbReference type="InterPro" id="IPR037847">
    <property type="entry name" value="GRAMDC4"/>
</dbReference>
<feature type="transmembrane region" description="Helical" evidence="2">
    <location>
        <begin position="330"/>
        <end position="349"/>
    </location>
</feature>
<dbReference type="Pfam" id="PF11696">
    <property type="entry name" value="DUF3292"/>
    <property type="match status" value="1"/>
</dbReference>
<accession>A0A8E2DUA7</accession>
<gene>
    <name evidence="3" type="ORF">OBBRIDRAFT_809339</name>
</gene>
<dbReference type="GO" id="GO:0006915">
    <property type="term" value="P:apoptotic process"/>
    <property type="evidence" value="ECO:0007669"/>
    <property type="project" value="InterPro"/>
</dbReference>
<evidence type="ECO:0000313" key="4">
    <source>
        <dbReference type="Proteomes" id="UP000250043"/>
    </source>
</evidence>
<dbReference type="AlphaFoldDB" id="A0A8E2DUA7"/>
<evidence type="ECO:0000256" key="1">
    <source>
        <dbReference type="SAM" id="MobiDB-lite"/>
    </source>
</evidence>
<evidence type="ECO:0000313" key="3">
    <source>
        <dbReference type="EMBL" id="OCH96109.1"/>
    </source>
</evidence>
<proteinExistence type="predicted"/>
<reference evidence="3 4" key="1">
    <citation type="submission" date="2016-07" db="EMBL/GenBank/DDBJ databases">
        <title>Draft genome of the white-rot fungus Obba rivulosa 3A-2.</title>
        <authorList>
            <consortium name="DOE Joint Genome Institute"/>
            <person name="Miettinen O."/>
            <person name="Riley R."/>
            <person name="Acob R."/>
            <person name="Barry K."/>
            <person name="Cullen D."/>
            <person name="De Vries R."/>
            <person name="Hainaut M."/>
            <person name="Hatakka A."/>
            <person name="Henrissat B."/>
            <person name="Hilden K."/>
            <person name="Kuo R."/>
            <person name="Labutti K."/>
            <person name="Lipzen A."/>
            <person name="Makela M.R."/>
            <person name="Sandor L."/>
            <person name="Spatafora J.W."/>
            <person name="Grigoriev I.V."/>
            <person name="Hibbett D.S."/>
        </authorList>
    </citation>
    <scope>NUCLEOTIDE SEQUENCE [LARGE SCALE GENOMIC DNA]</scope>
    <source>
        <strain evidence="3 4">3A-2</strain>
    </source>
</reference>
<feature type="region of interest" description="Disordered" evidence="1">
    <location>
        <begin position="78"/>
        <end position="107"/>
    </location>
</feature>
<dbReference type="EMBL" id="KV722332">
    <property type="protein sequence ID" value="OCH96109.1"/>
    <property type="molecule type" value="Genomic_DNA"/>
</dbReference>
<dbReference type="PANTHER" id="PTHR37402:SF1">
    <property type="entry name" value="GRAM DOMAIN-CONTAINING PROTEIN 4"/>
    <property type="match status" value="1"/>
</dbReference>
<feature type="transmembrane region" description="Helical" evidence="2">
    <location>
        <begin position="147"/>
        <end position="167"/>
    </location>
</feature>
<feature type="transmembrane region" description="Helical" evidence="2">
    <location>
        <begin position="179"/>
        <end position="202"/>
    </location>
</feature>
<keyword evidence="4" id="KW-1185">Reference proteome</keyword>
<keyword evidence="2" id="KW-1133">Transmembrane helix</keyword>
<dbReference type="InterPro" id="IPR021709">
    <property type="entry name" value="DUF3292"/>
</dbReference>
<dbReference type="Proteomes" id="UP000250043">
    <property type="component" value="Unassembled WGS sequence"/>
</dbReference>
<dbReference type="PANTHER" id="PTHR37402">
    <property type="entry name" value="GRAM DOMAIN-CONTAINING PROTEIN 4"/>
    <property type="match status" value="1"/>
</dbReference>
<evidence type="ECO:0000256" key="2">
    <source>
        <dbReference type="SAM" id="Phobius"/>
    </source>
</evidence>
<protein>
    <submittedName>
        <fullName evidence="3">Uncharacterized protein</fullName>
    </submittedName>
</protein>
<organism evidence="3 4">
    <name type="scientific">Obba rivulosa</name>
    <dbReference type="NCBI Taxonomy" id="1052685"/>
    <lineage>
        <taxon>Eukaryota</taxon>
        <taxon>Fungi</taxon>
        <taxon>Dikarya</taxon>
        <taxon>Basidiomycota</taxon>
        <taxon>Agaricomycotina</taxon>
        <taxon>Agaricomycetes</taxon>
        <taxon>Polyporales</taxon>
        <taxon>Gelatoporiaceae</taxon>
        <taxon>Obba</taxon>
    </lineage>
</organism>
<dbReference type="OrthoDB" id="1708389at2759"/>
<keyword evidence="2" id="KW-0812">Transmembrane</keyword>
<keyword evidence="2" id="KW-0472">Membrane</keyword>
<feature type="region of interest" description="Disordered" evidence="1">
    <location>
        <begin position="1"/>
        <end position="33"/>
    </location>
</feature>
<sequence length="605" mass="68474">MQTVPPAGSPSIKLPDASAPTVPEEELSEAQLRELYDEEEIERFLRLFSAYVREVKVAPSSQATEQSGEEMSVLETETYEDEDVDDPAGSTEGPEDTSRPPPSPDTQRTQLLTEWLAERYLLPLLPPPRQPSYNFTMHRLQLTLQRLYLSTVPILSPFVAGLVRLATWRDRRTSFTYCAMYWMLWHYNFLLPSVFLVVLYNLSRRKLFPYPTLAELREHRRELDRAEGFSSALAGILVSSSHVEIRDVWRVFRNIKHARKLKEAANLRNAHKDIGIDTQVDSRPQTDVFEKQEKAMENSNMKRTALFYLSELADLLERMRNIFLWRQPAASFKYGLLVLALFLLSMLPVQYLSKLAGFICGVCLWHIVPILAAIPASQRKRFPIPFREVPTDAEYAMELISQRVARGLDVKPRIRRRAKRPETSTEDMADGFGVPHHENGELESLISASAPVDWKKVGERVADAKDQIDNVKTLLRDGGWKRKNTWAALNPLAPRIALPSGALEPRVQAHTFPAQHGKTPGLITLTSSSMIFTPVYSTNAKSTIPIADITGLKKLGLVKGVSVRWMDSNDNSQAQEREANFAWVGGRDELFARLVGIGGHQWSTS</sequence>